<accession>A0A8S3YJR5</accession>
<protein>
    <recommendedName>
        <fullName evidence="3">IQ calmodulin-binding motif-containing protein 1</fullName>
    </recommendedName>
</protein>
<dbReference type="PANTHER" id="PTHR15673">
    <property type="entry name" value="IQ CALMODULIN-BINDING MOTIF CONTAINING PROTEIN 1"/>
    <property type="match status" value="1"/>
</dbReference>
<keyword evidence="2" id="KW-1185">Reference proteome</keyword>
<dbReference type="SUPFAM" id="SSF48371">
    <property type="entry name" value="ARM repeat"/>
    <property type="match status" value="1"/>
</dbReference>
<evidence type="ECO:0000313" key="2">
    <source>
        <dbReference type="Proteomes" id="UP000678393"/>
    </source>
</evidence>
<dbReference type="GO" id="GO:0060271">
    <property type="term" value="P:cilium assembly"/>
    <property type="evidence" value="ECO:0007669"/>
    <property type="project" value="InterPro"/>
</dbReference>
<dbReference type="OrthoDB" id="8178106at2759"/>
<reference evidence="1" key="1">
    <citation type="submission" date="2021-04" db="EMBL/GenBank/DDBJ databases">
        <authorList>
            <consortium name="Molecular Ecology Group"/>
        </authorList>
    </citation>
    <scope>NUCLEOTIDE SEQUENCE</scope>
</reference>
<proteinExistence type="predicted"/>
<dbReference type="GO" id="GO:0005929">
    <property type="term" value="C:cilium"/>
    <property type="evidence" value="ECO:0007669"/>
    <property type="project" value="TreeGrafter"/>
</dbReference>
<organism evidence="1 2">
    <name type="scientific">Candidula unifasciata</name>
    <dbReference type="NCBI Taxonomy" id="100452"/>
    <lineage>
        <taxon>Eukaryota</taxon>
        <taxon>Metazoa</taxon>
        <taxon>Spiralia</taxon>
        <taxon>Lophotrochozoa</taxon>
        <taxon>Mollusca</taxon>
        <taxon>Gastropoda</taxon>
        <taxon>Heterobranchia</taxon>
        <taxon>Euthyneura</taxon>
        <taxon>Panpulmonata</taxon>
        <taxon>Eupulmonata</taxon>
        <taxon>Stylommatophora</taxon>
        <taxon>Helicina</taxon>
        <taxon>Helicoidea</taxon>
        <taxon>Geomitridae</taxon>
        <taxon>Candidula</taxon>
    </lineage>
</organism>
<dbReference type="Pfam" id="PF00612">
    <property type="entry name" value="IQ"/>
    <property type="match status" value="3"/>
</dbReference>
<evidence type="ECO:0000313" key="1">
    <source>
        <dbReference type="EMBL" id="CAG5116638.1"/>
    </source>
</evidence>
<dbReference type="PROSITE" id="PS50096">
    <property type="entry name" value="IQ"/>
    <property type="match status" value="2"/>
</dbReference>
<dbReference type="PANTHER" id="PTHR15673:SF2">
    <property type="entry name" value="IQ CALMODULIN-BINDING MOTIF-CONTAINING PROTEIN 1"/>
    <property type="match status" value="1"/>
</dbReference>
<sequence>MDTVLTKSPRKGGNQRIIQLAKEISESKDRKVPGLLLALRPLLNDMPASTEKGMQIRQEIWQYNLLKVLVLVLRQDFSVIPGEWETAAELAALLSNATCGLNLTKDDQRQLEEDHLPKSTENLLLLARHIHEVINNIPDSKETEKLRTELMVNLKIVMDSLVRLCSGYFYICTKVISSPWLLQLLVSDSPKVTVTTMTTIEKLLRLDSHLLGKTEESTVLALLDELVYKLTVNTHVSVASAACHCLIQMCDRHKLLVEILCTRYKGLRPLLRRWEGRGFDRDLRHVSLMLESGSAAKAKSQRSNESARYIQAIWRGYSTRKKLRNANSAFAQFQKSYRLKKAQEEHAKLQTQFQSELYYQMKRRRQQLMRQFHEKRLHTLEILPASRIEGYLKKEKSVAATRIQTLWRGHRERTKLSARQMVAEQVRAAIKIQRAFRKWLEKSELDRKDFPTHLKPTGLTEERRAELCMKISEWRERNPTRIDNKEQLELSLQRAQELLARHYSSVRPYRKLQYQVENLTARLDMDMELVALAPSLKDVTEDDVVHYSSRSLPVATAAKHQHSQLMTKLQQPWWKTLGMDDLQIDEDEKENVEAEVLLKAFGL</sequence>
<gene>
    <name evidence="1" type="ORF">CUNI_LOCUS2196</name>
</gene>
<name>A0A8S3YJR5_9EUPU</name>
<evidence type="ECO:0008006" key="3">
    <source>
        <dbReference type="Google" id="ProtNLM"/>
    </source>
</evidence>
<dbReference type="Proteomes" id="UP000678393">
    <property type="component" value="Unassembled WGS sequence"/>
</dbReference>
<dbReference type="AlphaFoldDB" id="A0A8S3YJR5"/>
<dbReference type="SMART" id="SM00015">
    <property type="entry name" value="IQ"/>
    <property type="match status" value="3"/>
</dbReference>
<dbReference type="EMBL" id="CAJHNH020000280">
    <property type="protein sequence ID" value="CAG5116638.1"/>
    <property type="molecule type" value="Genomic_DNA"/>
</dbReference>
<comment type="caution">
    <text evidence="1">The sequence shown here is derived from an EMBL/GenBank/DDBJ whole genome shotgun (WGS) entry which is preliminary data.</text>
</comment>
<dbReference type="Gene3D" id="1.20.5.190">
    <property type="match status" value="2"/>
</dbReference>
<dbReference type="InterPro" id="IPR028765">
    <property type="entry name" value="IQCB1"/>
</dbReference>
<dbReference type="InterPro" id="IPR000048">
    <property type="entry name" value="IQ_motif_EF-hand-BS"/>
</dbReference>
<dbReference type="CDD" id="cd23767">
    <property type="entry name" value="IQCD"/>
    <property type="match status" value="1"/>
</dbReference>
<dbReference type="GO" id="GO:0005516">
    <property type="term" value="F:calmodulin binding"/>
    <property type="evidence" value="ECO:0007669"/>
    <property type="project" value="InterPro"/>
</dbReference>
<dbReference type="InterPro" id="IPR016024">
    <property type="entry name" value="ARM-type_fold"/>
</dbReference>